<protein>
    <submittedName>
        <fullName evidence="2">Uncharacterized protein</fullName>
    </submittedName>
</protein>
<evidence type="ECO:0000256" key="1">
    <source>
        <dbReference type="SAM" id="Phobius"/>
    </source>
</evidence>
<keyword evidence="3" id="KW-1185">Reference proteome</keyword>
<keyword evidence="1" id="KW-0472">Membrane</keyword>
<dbReference type="RefSeq" id="WP_216240205.1">
    <property type="nucleotide sequence ID" value="NZ_JABACJ020000003.1"/>
</dbReference>
<gene>
    <name evidence="2" type="ORF">HGO97_005620</name>
</gene>
<organism evidence="2 3">
    <name type="scientific">Faecalicatena faecalis</name>
    <dbReference type="NCBI Taxonomy" id="2726362"/>
    <lineage>
        <taxon>Bacteria</taxon>
        <taxon>Bacillati</taxon>
        <taxon>Bacillota</taxon>
        <taxon>Clostridia</taxon>
        <taxon>Lachnospirales</taxon>
        <taxon>Lachnospiraceae</taxon>
        <taxon>Faecalicatena</taxon>
    </lineage>
</organism>
<evidence type="ECO:0000313" key="3">
    <source>
        <dbReference type="Proteomes" id="UP000723714"/>
    </source>
</evidence>
<dbReference type="Proteomes" id="UP000723714">
    <property type="component" value="Unassembled WGS sequence"/>
</dbReference>
<feature type="transmembrane region" description="Helical" evidence="1">
    <location>
        <begin position="86"/>
        <end position="107"/>
    </location>
</feature>
<dbReference type="EMBL" id="JABACJ020000003">
    <property type="protein sequence ID" value="MBU3875295.1"/>
    <property type="molecule type" value="Genomic_DNA"/>
</dbReference>
<proteinExistence type="predicted"/>
<keyword evidence="1" id="KW-0812">Transmembrane</keyword>
<reference evidence="2 3" key="1">
    <citation type="submission" date="2021-06" db="EMBL/GenBank/DDBJ databases">
        <title>Faecalicatena sp. nov. isolated from porcine feces.</title>
        <authorList>
            <person name="Oh B.S."/>
            <person name="Lee J.H."/>
        </authorList>
    </citation>
    <scope>NUCLEOTIDE SEQUENCE [LARGE SCALE GENOMIC DNA]</scope>
    <source>
        <strain evidence="2 3">AGMB00832</strain>
    </source>
</reference>
<feature type="transmembrane region" description="Helical" evidence="1">
    <location>
        <begin position="20"/>
        <end position="39"/>
    </location>
</feature>
<keyword evidence="1" id="KW-1133">Transmembrane helix</keyword>
<comment type="caution">
    <text evidence="2">The sequence shown here is derived from an EMBL/GenBank/DDBJ whole genome shotgun (WGS) entry which is preliminary data.</text>
</comment>
<evidence type="ECO:0000313" key="2">
    <source>
        <dbReference type="EMBL" id="MBU3875295.1"/>
    </source>
</evidence>
<feature type="transmembrane region" description="Helical" evidence="1">
    <location>
        <begin position="60"/>
        <end position="80"/>
    </location>
</feature>
<sequence>MSGAFIAVLLILTSVMHNNALIWALFIVGHIILLNIYFISYYNLTNQIEKQDLKTLLREYVKIPTCLYLFLILAVLYALIEKTHSDDYLSAALILLIVFASGIFNFVENKTINKLSDGQIKKMELQELRQYI</sequence>
<accession>A0ABS6D1C8</accession>
<name>A0ABS6D1C8_9FIRM</name>